<comment type="caution">
    <text evidence="1">The sequence shown here is derived from an EMBL/GenBank/DDBJ whole genome shotgun (WGS) entry which is preliminary data.</text>
</comment>
<evidence type="ECO:0000313" key="1">
    <source>
        <dbReference type="EMBL" id="KAJ1942006.1"/>
    </source>
</evidence>
<gene>
    <name evidence="1" type="ORF">FBU59_003332</name>
</gene>
<dbReference type="Proteomes" id="UP001150603">
    <property type="component" value="Unassembled WGS sequence"/>
</dbReference>
<proteinExistence type="predicted"/>
<keyword evidence="2" id="KW-1185">Reference proteome</keyword>
<sequence>MGILQKNKRGTKGARRPIPVLPCWAQRIEASPREAPDTANPKEAVLLQRLSEEATRLSAEHSATWLEQSKHLKAIEKHLVDLEKIEDMSEPTLGFVRSVLVPLAVECFFLPSDVTVRRQAIPLIKVLSSMDPSAVNGSLRQHLLAFINKQCDDSSVDTATVEEYAKHGAGHQAQALQTLVGISVGLPVVRRMADAVLAHIAGSLEDILPQLHEPSSSLGSAERVAMREDCTHVIRLAFLVISKFLQRDGGNKQAVCNLHDEILAALAPPAAAGCVRNILAHLYGLCWSVVGCDGAMLEAREVAAMVLVALISGSGMSAHDRAVALARRTLDMGVSEATALPNMDTSYLPEIDDSEHRARCLDDAVSMVCVARAIVSFAPYETTLLPLDIVPSAKYSGVVNTVHEAVFTHIASVCGRSQLAPGVKVVVFESMAVWLQETAKLLMCCVDEYGSATAASESVSRHTVAFALGQRVLVLQRERIMGYLWSYWDDPLDAVQAKVKVIFEAFLDIGSAMSKAVAKIGTLPGSDNSVSSDSNAFLNDVLDLVLTMDWSRKVKYSLLATLCSRIDIFLLFKRQPDLLEQCFVTLAQVMMAPRVAALFSAILIRCDADVRSVRNGTPGDGLTDSQRETAAIQLEGRYMDLWVTSVISALCKDDDNIRRMLAKHVCPNLFRTFPRIVTEILKSLTHHLAVQQQEKQAASASTRKRSMSVSEQTLEASRQHALIIVLKVARSLDLITIGQLAR</sequence>
<evidence type="ECO:0000313" key="2">
    <source>
        <dbReference type="Proteomes" id="UP001150603"/>
    </source>
</evidence>
<organism evidence="1 2">
    <name type="scientific">Linderina macrospora</name>
    <dbReference type="NCBI Taxonomy" id="4868"/>
    <lineage>
        <taxon>Eukaryota</taxon>
        <taxon>Fungi</taxon>
        <taxon>Fungi incertae sedis</taxon>
        <taxon>Zoopagomycota</taxon>
        <taxon>Kickxellomycotina</taxon>
        <taxon>Kickxellomycetes</taxon>
        <taxon>Kickxellales</taxon>
        <taxon>Kickxellaceae</taxon>
        <taxon>Linderina</taxon>
    </lineage>
</organism>
<accession>A0ACC1J8J0</accession>
<protein>
    <submittedName>
        <fullName evidence="1">Uncharacterized protein</fullName>
    </submittedName>
</protein>
<name>A0ACC1J8J0_9FUNG</name>
<feature type="non-terminal residue" evidence="1">
    <location>
        <position position="742"/>
    </location>
</feature>
<dbReference type="EMBL" id="JANBPW010002091">
    <property type="protein sequence ID" value="KAJ1942006.1"/>
    <property type="molecule type" value="Genomic_DNA"/>
</dbReference>
<reference evidence="1" key="1">
    <citation type="submission" date="2022-07" db="EMBL/GenBank/DDBJ databases">
        <title>Phylogenomic reconstructions and comparative analyses of Kickxellomycotina fungi.</title>
        <authorList>
            <person name="Reynolds N.K."/>
            <person name="Stajich J.E."/>
            <person name="Barry K."/>
            <person name="Grigoriev I.V."/>
            <person name="Crous P."/>
            <person name="Smith M.E."/>
        </authorList>
    </citation>
    <scope>NUCLEOTIDE SEQUENCE</scope>
    <source>
        <strain evidence="1">NRRL 5244</strain>
    </source>
</reference>